<organism evidence="1 2">
    <name type="scientific">Alistipes communis</name>
    <dbReference type="NCBI Taxonomy" id="2585118"/>
    <lineage>
        <taxon>Bacteria</taxon>
        <taxon>Pseudomonadati</taxon>
        <taxon>Bacteroidota</taxon>
        <taxon>Bacteroidia</taxon>
        <taxon>Bacteroidales</taxon>
        <taxon>Rikenellaceae</taxon>
        <taxon>Alistipes</taxon>
    </lineage>
</organism>
<accession>A0A4Y1XND6</accession>
<dbReference type="KEGG" id="acou:A5CBH24_00200"/>
<keyword evidence="2" id="KW-1185">Reference proteome</keyword>
<evidence type="ECO:0000313" key="2">
    <source>
        <dbReference type="Proteomes" id="UP000318946"/>
    </source>
</evidence>
<protein>
    <submittedName>
        <fullName evidence="1">Uncharacterized protein</fullName>
    </submittedName>
</protein>
<sequence>MNYYQSEKEAYVVPRAIVFDVKVEEGFASSGEGEITPGEEDSEWGN</sequence>
<gene>
    <name evidence="1" type="ORF">A5CBH24_00200</name>
</gene>
<reference evidence="2" key="1">
    <citation type="submission" date="2019-06" db="EMBL/GenBank/DDBJ databases">
        <title>Alistipes onderdonkii subsp. vulgaris subsp. nov., Alistipes dispar sp. nov. and Alistipes communis sp. nov., isolated from human faeces, and creation of Alistipes onderdonkii subsp. onderdonkii subsp. nov.</title>
        <authorList>
            <person name="Sakamoto M."/>
            <person name="Ikeyama N."/>
            <person name="Ogata Y."/>
            <person name="Suda W."/>
            <person name="Iino T."/>
            <person name="Hattori M."/>
            <person name="Ohkuma M."/>
        </authorList>
    </citation>
    <scope>NUCLEOTIDE SEQUENCE [LARGE SCALE GENOMIC DNA]</scope>
    <source>
        <strain evidence="2">5CBH24</strain>
    </source>
</reference>
<accession>A0A4Y1WPJ3</accession>
<evidence type="ECO:0000313" key="1">
    <source>
        <dbReference type="EMBL" id="BBL02707.1"/>
    </source>
</evidence>
<proteinExistence type="predicted"/>
<dbReference type="RefSeq" id="WP_019129243.1">
    <property type="nucleotide sequence ID" value="NZ_AP019735.1"/>
</dbReference>
<name>A0A4Y1XND6_9BACT</name>
<dbReference type="Proteomes" id="UP000318946">
    <property type="component" value="Chromosome"/>
</dbReference>
<dbReference type="EMBL" id="AP019735">
    <property type="protein sequence ID" value="BBL02707.1"/>
    <property type="molecule type" value="Genomic_DNA"/>
</dbReference>
<dbReference type="AlphaFoldDB" id="A0A4Y1XND6"/>
<dbReference type="GeneID" id="78343385"/>